<evidence type="ECO:0000256" key="11">
    <source>
        <dbReference type="RuleBase" id="RU003781"/>
    </source>
</evidence>
<evidence type="ECO:0000256" key="10">
    <source>
        <dbReference type="HAMAP-Rule" id="MF_01405"/>
    </source>
</evidence>
<evidence type="ECO:0000256" key="2">
    <source>
        <dbReference type="ARBA" id="ARBA00011738"/>
    </source>
</evidence>
<comment type="caution">
    <text evidence="12">The sequence shown here is derived from an EMBL/GenBank/DDBJ whole genome shotgun (WGS) entry which is preliminary data.</text>
</comment>
<dbReference type="GO" id="GO:0000166">
    <property type="term" value="F:nucleotide binding"/>
    <property type="evidence" value="ECO:0007669"/>
    <property type="project" value="UniProtKB-KW"/>
</dbReference>
<keyword evidence="7 10" id="KW-0546">Nucleotide metabolism</keyword>
<keyword evidence="3 10" id="KW-0479">Metal-binding</keyword>
<dbReference type="PANTHER" id="PTHR11067:SF9">
    <property type="entry name" value="INOSINE TRIPHOSPHATE PYROPHOSPHATASE"/>
    <property type="match status" value="1"/>
</dbReference>
<organism evidence="12">
    <name type="scientific">Gracilinema caldarium</name>
    <dbReference type="NCBI Taxonomy" id="215591"/>
    <lineage>
        <taxon>Bacteria</taxon>
        <taxon>Pseudomonadati</taxon>
        <taxon>Spirochaetota</taxon>
        <taxon>Spirochaetia</taxon>
        <taxon>Spirochaetales</taxon>
        <taxon>Breznakiellaceae</taxon>
        <taxon>Gracilinema</taxon>
    </lineage>
</organism>
<accession>A0A7C3EE94</accession>
<comment type="cofactor">
    <cofactor evidence="10">
        <name>Mg(2+)</name>
        <dbReference type="ChEBI" id="CHEBI:18420"/>
    </cofactor>
    <text evidence="10">Binds 1 Mg(2+) ion per subunit.</text>
</comment>
<dbReference type="AlphaFoldDB" id="A0A7C3EE94"/>
<dbReference type="InterPro" id="IPR002637">
    <property type="entry name" value="RdgB/HAM1"/>
</dbReference>
<dbReference type="SUPFAM" id="SSF52972">
    <property type="entry name" value="ITPase-like"/>
    <property type="match status" value="1"/>
</dbReference>
<comment type="catalytic activity">
    <reaction evidence="10">
        <text>ITP + H2O = IMP + diphosphate + H(+)</text>
        <dbReference type="Rhea" id="RHEA:29399"/>
        <dbReference type="ChEBI" id="CHEBI:15377"/>
        <dbReference type="ChEBI" id="CHEBI:15378"/>
        <dbReference type="ChEBI" id="CHEBI:33019"/>
        <dbReference type="ChEBI" id="CHEBI:58053"/>
        <dbReference type="ChEBI" id="CHEBI:61402"/>
        <dbReference type="EC" id="3.6.1.66"/>
    </reaction>
</comment>
<feature type="binding site" evidence="10">
    <location>
        <position position="38"/>
    </location>
    <ligand>
        <name>Mg(2+)</name>
        <dbReference type="ChEBI" id="CHEBI:18420"/>
    </ligand>
</feature>
<dbReference type="GO" id="GO:0046872">
    <property type="term" value="F:metal ion binding"/>
    <property type="evidence" value="ECO:0007669"/>
    <property type="project" value="UniProtKB-KW"/>
</dbReference>
<dbReference type="GO" id="GO:0017111">
    <property type="term" value="F:ribonucleoside triphosphate phosphatase activity"/>
    <property type="evidence" value="ECO:0007669"/>
    <property type="project" value="InterPro"/>
</dbReference>
<dbReference type="InterPro" id="IPR020922">
    <property type="entry name" value="dITP/XTP_pyrophosphatase"/>
</dbReference>
<comment type="catalytic activity">
    <reaction evidence="8 10">
        <text>dITP + H2O = dIMP + diphosphate + H(+)</text>
        <dbReference type="Rhea" id="RHEA:28342"/>
        <dbReference type="ChEBI" id="CHEBI:15377"/>
        <dbReference type="ChEBI" id="CHEBI:15378"/>
        <dbReference type="ChEBI" id="CHEBI:33019"/>
        <dbReference type="ChEBI" id="CHEBI:61194"/>
        <dbReference type="ChEBI" id="CHEBI:61382"/>
        <dbReference type="EC" id="3.6.1.66"/>
    </reaction>
</comment>
<dbReference type="Pfam" id="PF01725">
    <property type="entry name" value="Ham1p_like"/>
    <property type="match status" value="1"/>
</dbReference>
<keyword evidence="5 10" id="KW-0378">Hydrolase</keyword>
<feature type="binding site" evidence="10">
    <location>
        <begin position="7"/>
        <end position="12"/>
    </location>
    <ligand>
        <name>substrate</name>
    </ligand>
</feature>
<proteinExistence type="inferred from homology"/>
<dbReference type="FunFam" id="3.90.950.10:FF:000001">
    <property type="entry name" value="dITP/XTP pyrophosphatase"/>
    <property type="match status" value="1"/>
</dbReference>
<evidence type="ECO:0000313" key="12">
    <source>
        <dbReference type="EMBL" id="HFH27975.1"/>
    </source>
</evidence>
<feature type="binding site" evidence="10">
    <location>
        <position position="67"/>
    </location>
    <ligand>
        <name>Mg(2+)</name>
        <dbReference type="ChEBI" id="CHEBI:18420"/>
    </ligand>
</feature>
<evidence type="ECO:0000256" key="9">
    <source>
        <dbReference type="ARBA" id="ARBA00052017"/>
    </source>
</evidence>
<feature type="binding site" evidence="10">
    <location>
        <begin position="151"/>
        <end position="154"/>
    </location>
    <ligand>
        <name>substrate</name>
    </ligand>
</feature>
<dbReference type="GO" id="GO:0035870">
    <property type="term" value="F:dITP diphosphatase activity"/>
    <property type="evidence" value="ECO:0007669"/>
    <property type="project" value="UniProtKB-UniRule"/>
</dbReference>
<evidence type="ECO:0000256" key="4">
    <source>
        <dbReference type="ARBA" id="ARBA00022741"/>
    </source>
</evidence>
<dbReference type="GO" id="GO:0036220">
    <property type="term" value="F:ITP diphosphatase activity"/>
    <property type="evidence" value="ECO:0007669"/>
    <property type="project" value="UniProtKB-UniRule"/>
</dbReference>
<dbReference type="GO" id="GO:0036222">
    <property type="term" value="F:XTP diphosphatase activity"/>
    <property type="evidence" value="ECO:0007669"/>
    <property type="project" value="UniProtKB-UniRule"/>
</dbReference>
<feature type="active site" description="Proton acceptor" evidence="10">
    <location>
        <position position="67"/>
    </location>
</feature>
<gene>
    <name evidence="12" type="primary">rdgB</name>
    <name evidence="12" type="ORF">ENS59_00465</name>
</gene>
<dbReference type="GO" id="GO:0009117">
    <property type="term" value="P:nucleotide metabolic process"/>
    <property type="evidence" value="ECO:0007669"/>
    <property type="project" value="UniProtKB-KW"/>
</dbReference>
<dbReference type="EC" id="3.6.1.66" evidence="10"/>
<dbReference type="HAMAP" id="MF_01405">
    <property type="entry name" value="Non_canon_purine_NTPase"/>
    <property type="match status" value="1"/>
</dbReference>
<feature type="binding site" evidence="10">
    <location>
        <position position="68"/>
    </location>
    <ligand>
        <name>substrate</name>
    </ligand>
</feature>
<sequence>MKLWLATNNDHKKRELEQIFSGHVLVIPGTAGIAFDPDETGSTFLENTLIKARALYDLVHEPVIADDSGLCVDALDGRPGIYSARYGSTNGKKLESWERNTLLLKELEHETNRKARFVCSMVALFSHDRFYVVQETLEGEIIRESRGSGGFGYDPILYLPEWGCTVAELSEDEKNRISHRGKAGKALARLLAALE</sequence>
<protein>
    <recommendedName>
        <fullName evidence="10">dITP/XTP pyrophosphatase</fullName>
        <ecNumber evidence="10">3.6.1.66</ecNumber>
    </recommendedName>
    <alternativeName>
        <fullName evidence="10">Non-canonical purine NTP pyrophosphatase</fullName>
    </alternativeName>
    <alternativeName>
        <fullName evidence="10">Non-standard purine NTP pyrophosphatase</fullName>
    </alternativeName>
    <alternativeName>
        <fullName evidence="10">Nucleoside-triphosphate diphosphatase</fullName>
    </alternativeName>
    <alternativeName>
        <fullName evidence="10">Nucleoside-triphosphate pyrophosphatase</fullName>
        <shortName evidence="10">NTPase</shortName>
    </alternativeName>
</protein>
<evidence type="ECO:0000256" key="3">
    <source>
        <dbReference type="ARBA" id="ARBA00022723"/>
    </source>
</evidence>
<dbReference type="NCBIfam" id="TIGR00042">
    <property type="entry name" value="RdgB/HAM1 family non-canonical purine NTP pyrophosphatase"/>
    <property type="match status" value="1"/>
</dbReference>
<keyword evidence="4 10" id="KW-0547">Nucleotide-binding</keyword>
<comment type="subunit">
    <text evidence="2 10">Homodimer.</text>
</comment>
<evidence type="ECO:0000256" key="6">
    <source>
        <dbReference type="ARBA" id="ARBA00022842"/>
    </source>
</evidence>
<dbReference type="Gene3D" id="3.90.950.10">
    <property type="match status" value="1"/>
</dbReference>
<keyword evidence="6 10" id="KW-0460">Magnesium</keyword>
<comment type="function">
    <text evidence="10">Pyrophosphatase that catalyzes the hydrolysis of nucleoside triphosphates to their monophosphate derivatives, with a high preference for the non-canonical purine nucleotides XTP (xanthosine triphosphate), dITP (deoxyinosine triphosphate) and ITP. Seems to function as a house-cleaning enzyme that removes non-canonical purine nucleotides from the nucleotide pool, thus preventing their incorporation into DNA/RNA and avoiding chromosomal lesions.</text>
</comment>
<evidence type="ECO:0000256" key="5">
    <source>
        <dbReference type="ARBA" id="ARBA00022801"/>
    </source>
</evidence>
<dbReference type="CDD" id="cd00515">
    <property type="entry name" value="HAM1"/>
    <property type="match status" value="1"/>
</dbReference>
<comment type="similarity">
    <text evidence="1 10 11">Belongs to the HAM1 NTPase family.</text>
</comment>
<evidence type="ECO:0000256" key="8">
    <source>
        <dbReference type="ARBA" id="ARBA00051875"/>
    </source>
</evidence>
<feature type="binding site" evidence="10">
    <location>
        <position position="174"/>
    </location>
    <ligand>
        <name>substrate</name>
    </ligand>
</feature>
<feature type="binding site" evidence="10">
    <location>
        <begin position="179"/>
        <end position="180"/>
    </location>
    <ligand>
        <name>substrate</name>
    </ligand>
</feature>
<name>A0A7C3EE94_9SPIR</name>
<evidence type="ECO:0000256" key="1">
    <source>
        <dbReference type="ARBA" id="ARBA00008023"/>
    </source>
</evidence>
<evidence type="ECO:0000256" key="7">
    <source>
        <dbReference type="ARBA" id="ARBA00023080"/>
    </source>
</evidence>
<dbReference type="GO" id="GO:0005829">
    <property type="term" value="C:cytosol"/>
    <property type="evidence" value="ECO:0007669"/>
    <property type="project" value="TreeGrafter"/>
</dbReference>
<comment type="catalytic activity">
    <reaction evidence="9 10">
        <text>XTP + H2O = XMP + diphosphate + H(+)</text>
        <dbReference type="Rhea" id="RHEA:28610"/>
        <dbReference type="ChEBI" id="CHEBI:15377"/>
        <dbReference type="ChEBI" id="CHEBI:15378"/>
        <dbReference type="ChEBI" id="CHEBI:33019"/>
        <dbReference type="ChEBI" id="CHEBI:57464"/>
        <dbReference type="ChEBI" id="CHEBI:61314"/>
        <dbReference type="EC" id="3.6.1.66"/>
    </reaction>
</comment>
<dbReference type="EMBL" id="DSVL01000013">
    <property type="protein sequence ID" value="HFH27975.1"/>
    <property type="molecule type" value="Genomic_DNA"/>
</dbReference>
<dbReference type="PANTHER" id="PTHR11067">
    <property type="entry name" value="INOSINE TRIPHOSPHATE PYROPHOSPHATASE/HAM1 PROTEIN"/>
    <property type="match status" value="1"/>
</dbReference>
<dbReference type="InterPro" id="IPR029001">
    <property type="entry name" value="ITPase-like_fam"/>
</dbReference>
<dbReference type="GO" id="GO:0009146">
    <property type="term" value="P:purine nucleoside triphosphate catabolic process"/>
    <property type="evidence" value="ECO:0007669"/>
    <property type="project" value="UniProtKB-UniRule"/>
</dbReference>
<reference evidence="12" key="1">
    <citation type="journal article" date="2020" name="mSystems">
        <title>Genome- and Community-Level Interaction Insights into Carbon Utilization and Element Cycling Functions of Hydrothermarchaeota in Hydrothermal Sediment.</title>
        <authorList>
            <person name="Zhou Z."/>
            <person name="Liu Y."/>
            <person name="Xu W."/>
            <person name="Pan J."/>
            <person name="Luo Z.H."/>
            <person name="Li M."/>
        </authorList>
    </citation>
    <scope>NUCLEOTIDE SEQUENCE [LARGE SCALE GENOMIC DNA]</scope>
    <source>
        <strain evidence="12">SpSt-503</strain>
    </source>
</reference>